<sequence length="61" mass="7233">MQQNDVPIHLKFESSNTSDVYGTLIRIVTWYIFHVYFLLKTLLYLYYQSKTATKKVAEEAL</sequence>
<reference evidence="2 3" key="1">
    <citation type="submission" date="2017-01" db="EMBL/GenBank/DDBJ databases">
        <title>Bacillus cereus isolates.</title>
        <authorList>
            <person name="Beno S.M."/>
        </authorList>
    </citation>
    <scope>NUCLEOTIDE SEQUENCE [LARGE SCALE GENOMIC DNA]</scope>
    <source>
        <strain evidence="2 3">FSL K6-1030</strain>
    </source>
</reference>
<organism evidence="2 3">
    <name type="scientific">Bacillus cereus</name>
    <dbReference type="NCBI Taxonomy" id="1396"/>
    <lineage>
        <taxon>Bacteria</taxon>
        <taxon>Bacillati</taxon>
        <taxon>Bacillota</taxon>
        <taxon>Bacilli</taxon>
        <taxon>Bacillales</taxon>
        <taxon>Bacillaceae</taxon>
        <taxon>Bacillus</taxon>
        <taxon>Bacillus cereus group</taxon>
    </lineage>
</organism>
<gene>
    <name evidence="2" type="ORF">BLX06_23415</name>
</gene>
<evidence type="ECO:0000256" key="1">
    <source>
        <dbReference type="SAM" id="Phobius"/>
    </source>
</evidence>
<feature type="transmembrane region" description="Helical" evidence="1">
    <location>
        <begin position="20"/>
        <end position="47"/>
    </location>
</feature>
<comment type="caution">
    <text evidence="2">The sequence shown here is derived from an EMBL/GenBank/DDBJ whole genome shotgun (WGS) entry which is preliminary data.</text>
</comment>
<evidence type="ECO:0000313" key="3">
    <source>
        <dbReference type="Proteomes" id="UP000190641"/>
    </source>
</evidence>
<protein>
    <submittedName>
        <fullName evidence="2">Uncharacterized protein</fullName>
    </submittedName>
</protein>
<accession>A0A9X6B7S7</accession>
<dbReference type="Proteomes" id="UP000190641">
    <property type="component" value="Unassembled WGS sequence"/>
</dbReference>
<dbReference type="AlphaFoldDB" id="A0A9X6B7S7"/>
<evidence type="ECO:0000313" key="2">
    <source>
        <dbReference type="EMBL" id="OOR72670.1"/>
    </source>
</evidence>
<keyword evidence="1" id="KW-1133">Transmembrane helix</keyword>
<name>A0A9X6B7S7_BACCE</name>
<keyword evidence="1" id="KW-0472">Membrane</keyword>
<proteinExistence type="predicted"/>
<keyword evidence="1" id="KW-0812">Transmembrane</keyword>
<dbReference type="EMBL" id="MUAU01000106">
    <property type="protein sequence ID" value="OOR72670.1"/>
    <property type="molecule type" value="Genomic_DNA"/>
</dbReference>